<dbReference type="GO" id="GO:0043565">
    <property type="term" value="F:sequence-specific DNA binding"/>
    <property type="evidence" value="ECO:0007669"/>
    <property type="project" value="InterPro"/>
</dbReference>
<name>A0A0U1KWL6_9FIRM</name>
<dbReference type="EMBL" id="CTRP01000005">
    <property type="protein sequence ID" value="CQR71838.1"/>
    <property type="molecule type" value="Genomic_DNA"/>
</dbReference>
<feature type="domain" description="HTH araC/xylS-type" evidence="9">
    <location>
        <begin position="418"/>
        <end position="516"/>
    </location>
</feature>
<dbReference type="GO" id="GO:0000160">
    <property type="term" value="P:phosphorelay signal transduction system"/>
    <property type="evidence" value="ECO:0007669"/>
    <property type="project" value="UniProtKB-KW"/>
</dbReference>
<dbReference type="RefSeq" id="WP_021168912.1">
    <property type="nucleotide sequence ID" value="NZ_CTRP01000005.1"/>
</dbReference>
<keyword evidence="7" id="KW-0804">Transcription</keyword>
<evidence type="ECO:0000256" key="8">
    <source>
        <dbReference type="PROSITE-ProRule" id="PRU00169"/>
    </source>
</evidence>
<reference evidence="12" key="1">
    <citation type="submission" date="2015-03" db="EMBL/GenBank/DDBJ databases">
        <authorList>
            <person name="Nijsse Bart"/>
        </authorList>
    </citation>
    <scope>NUCLEOTIDE SEQUENCE [LARGE SCALE GENOMIC DNA]</scope>
</reference>
<keyword evidence="12" id="KW-1185">Reference proteome</keyword>
<evidence type="ECO:0000256" key="5">
    <source>
        <dbReference type="ARBA" id="ARBA00023015"/>
    </source>
</evidence>
<evidence type="ECO:0000313" key="12">
    <source>
        <dbReference type="Proteomes" id="UP000049855"/>
    </source>
</evidence>
<organism evidence="11 12">
    <name type="scientific">Sporomusa ovata</name>
    <dbReference type="NCBI Taxonomy" id="2378"/>
    <lineage>
        <taxon>Bacteria</taxon>
        <taxon>Bacillati</taxon>
        <taxon>Bacillota</taxon>
        <taxon>Negativicutes</taxon>
        <taxon>Selenomonadales</taxon>
        <taxon>Sporomusaceae</taxon>
        <taxon>Sporomusa</taxon>
    </lineage>
</organism>
<keyword evidence="3 8" id="KW-0597">Phosphoprotein</keyword>
<evidence type="ECO:0000256" key="4">
    <source>
        <dbReference type="ARBA" id="ARBA00023012"/>
    </source>
</evidence>
<keyword evidence="4" id="KW-0902">Two-component regulatory system</keyword>
<dbReference type="Pfam" id="PF00072">
    <property type="entry name" value="Response_reg"/>
    <property type="match status" value="1"/>
</dbReference>
<evidence type="ECO:0000256" key="1">
    <source>
        <dbReference type="ARBA" id="ARBA00004496"/>
    </source>
</evidence>
<evidence type="ECO:0000259" key="9">
    <source>
        <dbReference type="PROSITE" id="PS01124"/>
    </source>
</evidence>
<dbReference type="PANTHER" id="PTHR42713:SF3">
    <property type="entry name" value="TRANSCRIPTIONAL REGULATORY PROTEIN HPTR"/>
    <property type="match status" value="1"/>
</dbReference>
<evidence type="ECO:0000256" key="3">
    <source>
        <dbReference type="ARBA" id="ARBA00022553"/>
    </source>
</evidence>
<dbReference type="Gene3D" id="3.40.50.2300">
    <property type="match status" value="1"/>
</dbReference>
<dbReference type="AlphaFoldDB" id="A0A0U1KWL6"/>
<dbReference type="Gene3D" id="1.10.10.60">
    <property type="entry name" value="Homeodomain-like"/>
    <property type="match status" value="2"/>
</dbReference>
<dbReference type="Pfam" id="PF12833">
    <property type="entry name" value="HTH_18"/>
    <property type="match status" value="1"/>
</dbReference>
<keyword evidence="2" id="KW-0963">Cytoplasm</keyword>
<evidence type="ECO:0000313" key="11">
    <source>
        <dbReference type="EMBL" id="CQR71838.1"/>
    </source>
</evidence>
<keyword evidence="6" id="KW-0238">DNA-binding</keyword>
<dbReference type="InterPro" id="IPR018060">
    <property type="entry name" value="HTH_AraC"/>
</dbReference>
<dbReference type="SUPFAM" id="SSF46689">
    <property type="entry name" value="Homeodomain-like"/>
    <property type="match status" value="2"/>
</dbReference>
<comment type="subcellular location">
    <subcellularLocation>
        <location evidence="1">Cytoplasm</location>
    </subcellularLocation>
</comment>
<sequence length="521" mass="59834">MYKMIIADDEPAVRQYLRYIVKQYNLPFQICGEAEDGEQAVRLAELYQPEFIILDINMPLMNGLEAARIIREKHKEAIIYILTAYSQFEYAHQAVQTQVADYLLKPIKPAQLADTLRKGIANALSQRISKQRLQRLEQQIAKDKPVVTQQRLFELLKSDSDNSGTLKLLQSIAKKEDFSPAAVLSVSYWHNSDRLQRIGMEERLLQDSMARFGEHVIVTSFSDEVVMIFDRWDYDVRCVLQTQLEEWERKYAITICAGLSLVARPSQIGRDYKNARKKREAGLFWHQQGLLVIDGAVDGPQEIECEDVQKQLRECLLERKSDKAKAIFHQFLSEAKQCVCQPEYVHAAIIKIANNLIEKYAEYIISDNDAILIRKNFISQVNQTVSVCDLEQCLCNLIDTLESNVGSLEQNQAEQAVKWAIEYLNSNYHKELTLEQLAEKLFISTGYFCRIFKKHAGEGYATYLTNIRLKKAKEILLTGNYTVNEVARMVGFRDASYFSSVFKKHYHQSPSNLAASIRVGS</sequence>
<feature type="modified residue" description="4-aspartylphosphate" evidence="8">
    <location>
        <position position="55"/>
    </location>
</feature>
<dbReference type="PRINTS" id="PR00032">
    <property type="entry name" value="HTHARAC"/>
</dbReference>
<dbReference type="InterPro" id="IPR001789">
    <property type="entry name" value="Sig_transdc_resp-reg_receiver"/>
</dbReference>
<dbReference type="Proteomes" id="UP000049855">
    <property type="component" value="Unassembled WGS sequence"/>
</dbReference>
<evidence type="ECO:0000256" key="6">
    <source>
        <dbReference type="ARBA" id="ARBA00023125"/>
    </source>
</evidence>
<protein>
    <submittedName>
        <fullName evidence="11">Two-component response regulator yesN</fullName>
    </submittedName>
</protein>
<dbReference type="SUPFAM" id="SSF52172">
    <property type="entry name" value="CheY-like"/>
    <property type="match status" value="1"/>
</dbReference>
<gene>
    <name evidence="11" type="ORF">SpAn4DRAFT_3704</name>
</gene>
<dbReference type="PROSITE" id="PS01124">
    <property type="entry name" value="HTH_ARAC_FAMILY_2"/>
    <property type="match status" value="1"/>
</dbReference>
<dbReference type="InterPro" id="IPR009057">
    <property type="entry name" value="Homeodomain-like_sf"/>
</dbReference>
<dbReference type="GO" id="GO:0003700">
    <property type="term" value="F:DNA-binding transcription factor activity"/>
    <property type="evidence" value="ECO:0007669"/>
    <property type="project" value="InterPro"/>
</dbReference>
<dbReference type="PANTHER" id="PTHR42713">
    <property type="entry name" value="HISTIDINE KINASE-RELATED"/>
    <property type="match status" value="1"/>
</dbReference>
<evidence type="ECO:0000256" key="7">
    <source>
        <dbReference type="ARBA" id="ARBA00023163"/>
    </source>
</evidence>
<keyword evidence="5" id="KW-0805">Transcription regulation</keyword>
<dbReference type="PROSITE" id="PS50110">
    <property type="entry name" value="RESPONSE_REGULATORY"/>
    <property type="match status" value="1"/>
</dbReference>
<dbReference type="CDD" id="cd17536">
    <property type="entry name" value="REC_YesN-like"/>
    <property type="match status" value="1"/>
</dbReference>
<evidence type="ECO:0000259" key="10">
    <source>
        <dbReference type="PROSITE" id="PS50110"/>
    </source>
</evidence>
<dbReference type="InterPro" id="IPR051552">
    <property type="entry name" value="HptR"/>
</dbReference>
<evidence type="ECO:0000256" key="2">
    <source>
        <dbReference type="ARBA" id="ARBA00022490"/>
    </source>
</evidence>
<proteinExistence type="predicted"/>
<dbReference type="InterPro" id="IPR011006">
    <property type="entry name" value="CheY-like_superfamily"/>
</dbReference>
<dbReference type="GO" id="GO:0005737">
    <property type="term" value="C:cytoplasm"/>
    <property type="evidence" value="ECO:0007669"/>
    <property type="project" value="UniProtKB-SubCell"/>
</dbReference>
<accession>A0A0U1KWL6</accession>
<dbReference type="SMART" id="SM00342">
    <property type="entry name" value="HTH_ARAC"/>
    <property type="match status" value="1"/>
</dbReference>
<dbReference type="SMART" id="SM00448">
    <property type="entry name" value="REC"/>
    <property type="match status" value="1"/>
</dbReference>
<dbReference type="InterPro" id="IPR020449">
    <property type="entry name" value="Tscrpt_reg_AraC-type_HTH"/>
</dbReference>
<feature type="domain" description="Response regulatory" evidence="10">
    <location>
        <begin position="3"/>
        <end position="120"/>
    </location>
</feature>